<dbReference type="RefSeq" id="WP_128151600.1">
    <property type="nucleotide sequence ID" value="NZ_SAVB01000026.1"/>
</dbReference>
<dbReference type="SUPFAM" id="SSF52540">
    <property type="entry name" value="P-loop containing nucleoside triphosphate hydrolases"/>
    <property type="match status" value="1"/>
</dbReference>
<reference evidence="2 3" key="1">
    <citation type="submission" date="2019-01" db="EMBL/GenBank/DDBJ databases">
        <title>Sinorhodobacter populi sp. nov. isolated from the symptomatic bark tissue of Populus euramericana canker.</title>
        <authorList>
            <person name="Xu G."/>
        </authorList>
    </citation>
    <scope>NUCLEOTIDE SEQUENCE [LARGE SCALE GENOMIC DNA]</scope>
    <source>
        <strain evidence="2 3">CCTCC AB2012026</strain>
    </source>
</reference>
<dbReference type="Pfam" id="PF05272">
    <property type="entry name" value="VapE-like_dom"/>
    <property type="match status" value="1"/>
</dbReference>
<dbReference type="OrthoDB" id="9763644at2"/>
<comment type="caution">
    <text evidence="2">The sequence shown here is derived from an EMBL/GenBank/DDBJ whole genome shotgun (WGS) entry which is preliminary data.</text>
</comment>
<sequence length="391" mass="43693">MKGDKPVINLTNTTLWLGRNLDFILPGLAHNLMSGRDEWRDGPLDDAAVSLARMALERRGLDTVGKEIVADAAHVVARKRSWHPIRDHLDGLTWDGTARLDTWLVRHVGADDSPYVRAVGRKFLLQMVARVMVPGCKVDHTLVLSGPQGVGKSTLCRVLAGTEYFSDTLPSISGDKTDAIRHLQGKWLVELAELAPSRKSEAEDLKAFLSGAVDRVRLPYARHDKSFPRQCVFVGTTNEDQFLRDATGGRRFWPVTVGKLIDIDALASERDQLFAEAVAAYRAGEPWHLDADFEAEHARPMQEAARESDSWAEKVAAWLELTDDDFDEAGEPKTEVRLSDMLEGALMIGPGQQSMAIQKRAAIVMRDLGWRKHRTRTGMVWRSPDWKEPSQ</sequence>
<dbReference type="Proteomes" id="UP000286594">
    <property type="component" value="Unassembled WGS sequence"/>
</dbReference>
<proteinExistence type="predicted"/>
<accession>A0A443L7E8</accession>
<dbReference type="EMBL" id="SAVB01000026">
    <property type="protein sequence ID" value="RWR45110.1"/>
    <property type="molecule type" value="Genomic_DNA"/>
</dbReference>
<name>A0A443L7E8_9RHOB</name>
<dbReference type="PANTHER" id="PTHR34985:SF1">
    <property type="entry name" value="SLR0554 PROTEIN"/>
    <property type="match status" value="1"/>
</dbReference>
<dbReference type="PANTHER" id="PTHR34985">
    <property type="entry name" value="SLR0554 PROTEIN"/>
    <property type="match status" value="1"/>
</dbReference>
<evidence type="ECO:0000313" key="3">
    <source>
        <dbReference type="Proteomes" id="UP000286594"/>
    </source>
</evidence>
<dbReference type="InterPro" id="IPR027417">
    <property type="entry name" value="P-loop_NTPase"/>
</dbReference>
<dbReference type="AlphaFoldDB" id="A0A443L7E8"/>
<evidence type="ECO:0000259" key="1">
    <source>
        <dbReference type="Pfam" id="PF05272"/>
    </source>
</evidence>
<dbReference type="InterPro" id="IPR007936">
    <property type="entry name" value="VapE-like_dom"/>
</dbReference>
<gene>
    <name evidence="2" type="ORF">EOW65_17345</name>
</gene>
<keyword evidence="3" id="KW-1185">Reference proteome</keyword>
<evidence type="ECO:0000313" key="2">
    <source>
        <dbReference type="EMBL" id="RWR45110.1"/>
    </source>
</evidence>
<feature type="domain" description="Virulence-associated protein E-like" evidence="1">
    <location>
        <begin position="89"/>
        <end position="304"/>
    </location>
</feature>
<protein>
    <submittedName>
        <fullName evidence="2">Virulence-associated E family protein</fullName>
    </submittedName>
</protein>
<dbReference type="Gene3D" id="3.40.50.300">
    <property type="entry name" value="P-loop containing nucleotide triphosphate hydrolases"/>
    <property type="match status" value="1"/>
</dbReference>
<organism evidence="2 3">
    <name type="scientific">Paenirhodobacter ferrireducens</name>
    <dbReference type="NCBI Taxonomy" id="1215032"/>
    <lineage>
        <taxon>Bacteria</taxon>
        <taxon>Pseudomonadati</taxon>
        <taxon>Pseudomonadota</taxon>
        <taxon>Alphaproteobacteria</taxon>
        <taxon>Rhodobacterales</taxon>
        <taxon>Rhodobacter group</taxon>
        <taxon>Paenirhodobacter</taxon>
    </lineage>
</organism>